<reference evidence="8 9" key="1">
    <citation type="submission" date="2019-04" db="EMBL/GenBank/DDBJ databases">
        <title>Flavobacterium sp. strain DS2-A Genome sequencing and assembly.</title>
        <authorList>
            <person name="Kim I."/>
        </authorList>
    </citation>
    <scope>NUCLEOTIDE SEQUENCE [LARGE SCALE GENOMIC DNA]</scope>
    <source>
        <strain evidence="8 9">DS2-A</strain>
    </source>
</reference>
<gene>
    <name evidence="8" type="ORF">E4635_10930</name>
</gene>
<evidence type="ECO:0000313" key="9">
    <source>
        <dbReference type="Proteomes" id="UP000297407"/>
    </source>
</evidence>
<evidence type="ECO:0000256" key="5">
    <source>
        <dbReference type="ARBA" id="ARBA00023136"/>
    </source>
</evidence>
<accession>A0A4Z0L7X0</accession>
<evidence type="ECO:0000256" key="2">
    <source>
        <dbReference type="ARBA" id="ARBA00022475"/>
    </source>
</evidence>
<evidence type="ECO:0000259" key="7">
    <source>
        <dbReference type="Pfam" id="PF06271"/>
    </source>
</evidence>
<feature type="transmembrane region" description="Helical" evidence="6">
    <location>
        <begin position="21"/>
        <end position="49"/>
    </location>
</feature>
<keyword evidence="2" id="KW-1003">Cell membrane</keyword>
<evidence type="ECO:0000256" key="4">
    <source>
        <dbReference type="ARBA" id="ARBA00022989"/>
    </source>
</evidence>
<dbReference type="InterPro" id="IPR010432">
    <property type="entry name" value="RDD"/>
</dbReference>
<evidence type="ECO:0000256" key="3">
    <source>
        <dbReference type="ARBA" id="ARBA00022692"/>
    </source>
</evidence>
<comment type="caution">
    <text evidence="8">The sequence shown here is derived from an EMBL/GenBank/DDBJ whole genome shotgun (WGS) entry which is preliminary data.</text>
</comment>
<comment type="subcellular location">
    <subcellularLocation>
        <location evidence="1">Cell membrane</location>
        <topology evidence="1">Multi-pass membrane protein</topology>
    </subcellularLocation>
</comment>
<name>A0A4Z0L7X0_9FLAO</name>
<dbReference type="PANTHER" id="PTHR36115">
    <property type="entry name" value="PROLINE-RICH ANTIGEN HOMOLOG-RELATED"/>
    <property type="match status" value="1"/>
</dbReference>
<sequence>MENTAPFEITDEMLASRGQRFVNYTIDIIIQYILYFILIIIVFIVNALLGSTSMPDQWFSGFQGTFFFLVFMTFYYTLFESYFSRSIAKYITKTMVVMEDGSKPDSSIILRRSLCRIIPFEAFSFLGYDARGWHDSLSCTYVVKKEAFERSRALFDSFEEIGKEQIFEH</sequence>
<dbReference type="GO" id="GO:0005886">
    <property type="term" value="C:plasma membrane"/>
    <property type="evidence" value="ECO:0007669"/>
    <property type="project" value="UniProtKB-SubCell"/>
</dbReference>
<keyword evidence="3 6" id="KW-0812">Transmembrane</keyword>
<dbReference type="Proteomes" id="UP000297407">
    <property type="component" value="Unassembled WGS sequence"/>
</dbReference>
<dbReference type="EMBL" id="SRLH01000005">
    <property type="protein sequence ID" value="TGD57690.1"/>
    <property type="molecule type" value="Genomic_DNA"/>
</dbReference>
<protein>
    <submittedName>
        <fullName evidence="8">RDD family protein</fullName>
    </submittedName>
</protein>
<organism evidence="8 9">
    <name type="scientific">Flavobacterium humi</name>
    <dbReference type="NCBI Taxonomy" id="2562683"/>
    <lineage>
        <taxon>Bacteria</taxon>
        <taxon>Pseudomonadati</taxon>
        <taxon>Bacteroidota</taxon>
        <taxon>Flavobacteriia</taxon>
        <taxon>Flavobacteriales</taxon>
        <taxon>Flavobacteriaceae</taxon>
        <taxon>Flavobacterium</taxon>
    </lineage>
</organism>
<dbReference type="OrthoDB" id="762068at2"/>
<dbReference type="PANTHER" id="PTHR36115:SF4">
    <property type="entry name" value="MEMBRANE PROTEIN"/>
    <property type="match status" value="1"/>
</dbReference>
<evidence type="ECO:0000256" key="1">
    <source>
        <dbReference type="ARBA" id="ARBA00004651"/>
    </source>
</evidence>
<keyword evidence="4 6" id="KW-1133">Transmembrane helix</keyword>
<keyword evidence="5 6" id="KW-0472">Membrane</keyword>
<dbReference type="Pfam" id="PF06271">
    <property type="entry name" value="RDD"/>
    <property type="match status" value="1"/>
</dbReference>
<dbReference type="RefSeq" id="WP_135526730.1">
    <property type="nucleotide sequence ID" value="NZ_SRLH01000005.1"/>
</dbReference>
<feature type="domain" description="RDD" evidence="7">
    <location>
        <begin position="15"/>
        <end position="126"/>
    </location>
</feature>
<feature type="transmembrane region" description="Helical" evidence="6">
    <location>
        <begin position="61"/>
        <end position="79"/>
    </location>
</feature>
<evidence type="ECO:0000256" key="6">
    <source>
        <dbReference type="SAM" id="Phobius"/>
    </source>
</evidence>
<dbReference type="AlphaFoldDB" id="A0A4Z0L7X0"/>
<proteinExistence type="predicted"/>
<dbReference type="InterPro" id="IPR051791">
    <property type="entry name" value="Pra-immunoreactive"/>
</dbReference>
<evidence type="ECO:0000313" key="8">
    <source>
        <dbReference type="EMBL" id="TGD57690.1"/>
    </source>
</evidence>
<keyword evidence="9" id="KW-1185">Reference proteome</keyword>